<evidence type="ECO:0000256" key="7">
    <source>
        <dbReference type="PROSITE-ProRule" id="PRU00023"/>
    </source>
</evidence>
<dbReference type="PROSITE" id="PS50297">
    <property type="entry name" value="ANK_REP_REGION"/>
    <property type="match status" value="3"/>
</dbReference>
<dbReference type="AlphaFoldDB" id="A0ABD3IYC1"/>
<feature type="transmembrane region" description="Helical" evidence="9">
    <location>
        <begin position="390"/>
        <end position="412"/>
    </location>
</feature>
<feature type="repeat" description="ANK" evidence="7">
    <location>
        <begin position="263"/>
        <end position="296"/>
    </location>
</feature>
<feature type="repeat" description="ANK" evidence="7">
    <location>
        <begin position="92"/>
        <end position="124"/>
    </location>
</feature>
<dbReference type="InterPro" id="IPR026961">
    <property type="entry name" value="PGG_dom"/>
</dbReference>
<feature type="repeat" description="ANK" evidence="7">
    <location>
        <begin position="229"/>
        <end position="251"/>
    </location>
</feature>
<dbReference type="EMBL" id="JBJKBG010000010">
    <property type="protein sequence ID" value="KAL3719064.1"/>
    <property type="molecule type" value="Genomic_DNA"/>
</dbReference>
<comment type="subcellular location">
    <subcellularLocation>
        <location evidence="1">Membrane</location>
        <topology evidence="1">Multi-pass membrane protein</topology>
    </subcellularLocation>
</comment>
<reference evidence="11 12" key="1">
    <citation type="submission" date="2024-11" db="EMBL/GenBank/DDBJ databases">
        <title>Chromosome-level genome assembly of Eucalyptus globulus Labill. provides insights into its genome evolution.</title>
        <authorList>
            <person name="Li X."/>
        </authorList>
    </citation>
    <scope>NUCLEOTIDE SEQUENCE [LARGE SCALE GENOMIC DNA]</scope>
    <source>
        <strain evidence="11">CL2024</strain>
        <tissue evidence="11">Fresh tender leaves</tissue>
    </source>
</reference>
<feature type="repeat" description="ANK" evidence="7">
    <location>
        <begin position="195"/>
        <end position="227"/>
    </location>
</feature>
<evidence type="ECO:0000256" key="4">
    <source>
        <dbReference type="ARBA" id="ARBA00022989"/>
    </source>
</evidence>
<dbReference type="PANTHER" id="PTHR24186:SF48">
    <property type="entry name" value="ANKYRIN REPEAT-CONTAINING PROTEIN ITN1"/>
    <property type="match status" value="1"/>
</dbReference>
<evidence type="ECO:0000256" key="3">
    <source>
        <dbReference type="ARBA" id="ARBA00022737"/>
    </source>
</evidence>
<dbReference type="InterPro" id="IPR036770">
    <property type="entry name" value="Ankyrin_rpt-contain_sf"/>
</dbReference>
<feature type="transmembrane region" description="Helical" evidence="9">
    <location>
        <begin position="458"/>
        <end position="481"/>
    </location>
</feature>
<evidence type="ECO:0000256" key="5">
    <source>
        <dbReference type="ARBA" id="ARBA00023043"/>
    </source>
</evidence>
<keyword evidence="5 7" id="KW-0040">ANK repeat</keyword>
<dbReference type="Pfam" id="PF13962">
    <property type="entry name" value="PGG"/>
    <property type="match status" value="1"/>
</dbReference>
<feature type="transmembrane region" description="Helical" evidence="9">
    <location>
        <begin position="352"/>
        <end position="370"/>
    </location>
</feature>
<feature type="repeat" description="ANK" evidence="7">
    <location>
        <begin position="127"/>
        <end position="159"/>
    </location>
</feature>
<dbReference type="Gene3D" id="1.25.40.20">
    <property type="entry name" value="Ankyrin repeat-containing domain"/>
    <property type="match status" value="2"/>
</dbReference>
<feature type="region of interest" description="Disordered" evidence="8">
    <location>
        <begin position="1"/>
        <end position="22"/>
    </location>
</feature>
<keyword evidence="3" id="KW-0677">Repeat</keyword>
<dbReference type="SUPFAM" id="SSF48403">
    <property type="entry name" value="Ankyrin repeat"/>
    <property type="match status" value="1"/>
</dbReference>
<keyword evidence="4 9" id="KW-1133">Transmembrane helix</keyword>
<evidence type="ECO:0000259" key="10">
    <source>
        <dbReference type="Pfam" id="PF13962"/>
    </source>
</evidence>
<name>A0ABD3IYC1_EUCGL</name>
<keyword evidence="6 9" id="KW-0472">Membrane</keyword>
<accession>A0ABD3IYC1</accession>
<evidence type="ECO:0000256" key="6">
    <source>
        <dbReference type="ARBA" id="ARBA00023136"/>
    </source>
</evidence>
<sequence>MSSAVTEGFHRDIESGVLPPPNLAMTGQFDQSFTQNKAVLRKNTELHLAAERDDVASVKRILLEVNSRRPIGEASAEASVAPLESVDEVNESGETALFVAAKRGHASIVKELLKHSTREGVMRKNLDGLTALHIAAGHGHADIVQMLLEYDPELIKAASPSNGSPLIFAAKRGHAAVVDLLLAKDCSLFTALKSNGRNVLHLAARRAFVEVVQSLVGKDKQLGRRSDLKGQNALHMAVRGYSQEVVKLLIEADPAVVVLPDLLGNTALHVATRKARDKLVEVLLLYPETNVNATNKDHKTALDIAEELPYSPESINIRSCLSRKGASRANDLGAVKELKKALQGGINSAHSVNMAAILIAQIAFAAIFTVPSGGDNNGIPLAMSNTSVQVLIICNSIAFFASMAVVLIQVTVTKGEIEPEALAMMAEVTRKLIWLATICIFVVFMTAIYVVVGRRNEWALALITITGGVILLGSLGIKTYYEMKLRRIRSIRKKQT</sequence>
<evidence type="ECO:0000256" key="1">
    <source>
        <dbReference type="ARBA" id="ARBA00004141"/>
    </source>
</evidence>
<dbReference type="PANTHER" id="PTHR24186">
    <property type="entry name" value="PROTEIN PHOSPHATASE 1 REGULATORY SUBUNIT"/>
    <property type="match status" value="1"/>
</dbReference>
<evidence type="ECO:0000256" key="2">
    <source>
        <dbReference type="ARBA" id="ARBA00022692"/>
    </source>
</evidence>
<dbReference type="PROSITE" id="PS50088">
    <property type="entry name" value="ANK_REPEAT"/>
    <property type="match status" value="5"/>
</dbReference>
<dbReference type="GO" id="GO:0016020">
    <property type="term" value="C:membrane"/>
    <property type="evidence" value="ECO:0007669"/>
    <property type="project" value="UniProtKB-SubCell"/>
</dbReference>
<evidence type="ECO:0000313" key="12">
    <source>
        <dbReference type="Proteomes" id="UP001634007"/>
    </source>
</evidence>
<keyword evidence="12" id="KW-1185">Reference proteome</keyword>
<proteinExistence type="predicted"/>
<evidence type="ECO:0000313" key="11">
    <source>
        <dbReference type="EMBL" id="KAL3719064.1"/>
    </source>
</evidence>
<dbReference type="Proteomes" id="UP001634007">
    <property type="component" value="Unassembled WGS sequence"/>
</dbReference>
<dbReference type="Pfam" id="PF12796">
    <property type="entry name" value="Ank_2"/>
    <property type="match status" value="2"/>
</dbReference>
<evidence type="ECO:0000256" key="8">
    <source>
        <dbReference type="SAM" id="MobiDB-lite"/>
    </source>
</evidence>
<comment type="caution">
    <text evidence="11">The sequence shown here is derived from an EMBL/GenBank/DDBJ whole genome shotgun (WGS) entry which is preliminary data.</text>
</comment>
<dbReference type="SMART" id="SM00248">
    <property type="entry name" value="ANK"/>
    <property type="match status" value="7"/>
</dbReference>
<keyword evidence="2 9" id="KW-0812">Transmembrane</keyword>
<gene>
    <name evidence="11" type="ORF">ACJRO7_004070</name>
</gene>
<feature type="domain" description="PGG" evidence="10">
    <location>
        <begin position="349"/>
        <end position="451"/>
    </location>
</feature>
<evidence type="ECO:0000256" key="9">
    <source>
        <dbReference type="SAM" id="Phobius"/>
    </source>
</evidence>
<feature type="transmembrane region" description="Helical" evidence="9">
    <location>
        <begin position="432"/>
        <end position="452"/>
    </location>
</feature>
<dbReference type="InterPro" id="IPR002110">
    <property type="entry name" value="Ankyrin_rpt"/>
</dbReference>
<organism evidence="11 12">
    <name type="scientific">Eucalyptus globulus</name>
    <name type="common">Tasmanian blue gum</name>
    <dbReference type="NCBI Taxonomy" id="34317"/>
    <lineage>
        <taxon>Eukaryota</taxon>
        <taxon>Viridiplantae</taxon>
        <taxon>Streptophyta</taxon>
        <taxon>Embryophyta</taxon>
        <taxon>Tracheophyta</taxon>
        <taxon>Spermatophyta</taxon>
        <taxon>Magnoliopsida</taxon>
        <taxon>eudicotyledons</taxon>
        <taxon>Gunneridae</taxon>
        <taxon>Pentapetalae</taxon>
        <taxon>rosids</taxon>
        <taxon>malvids</taxon>
        <taxon>Myrtales</taxon>
        <taxon>Myrtaceae</taxon>
        <taxon>Myrtoideae</taxon>
        <taxon>Eucalypteae</taxon>
        <taxon>Eucalyptus</taxon>
    </lineage>
</organism>
<protein>
    <recommendedName>
        <fullName evidence="10">PGG domain-containing protein</fullName>
    </recommendedName>
</protein>